<feature type="compositionally biased region" description="Basic and acidic residues" evidence="1">
    <location>
        <begin position="84"/>
        <end position="94"/>
    </location>
</feature>
<evidence type="ECO:0000259" key="2">
    <source>
        <dbReference type="Pfam" id="PF04158"/>
    </source>
</evidence>
<reference evidence="3 4" key="1">
    <citation type="journal article" date="2020" name="BMC Genomics">
        <title>Intraspecific diversification of the crop wild relative Brassica cretica Lam. using demographic model selection.</title>
        <authorList>
            <person name="Kioukis A."/>
            <person name="Michalopoulou V.A."/>
            <person name="Briers L."/>
            <person name="Pirintsos S."/>
            <person name="Studholme D.J."/>
            <person name="Pavlidis P."/>
            <person name="Sarris P.F."/>
        </authorList>
    </citation>
    <scope>NUCLEOTIDE SEQUENCE [LARGE SCALE GENOMIC DNA]</scope>
    <source>
        <strain evidence="4">cv. PFS-1207/04</strain>
    </source>
</reference>
<dbReference type="Pfam" id="PF04158">
    <property type="entry name" value="Sof1"/>
    <property type="match status" value="1"/>
</dbReference>
<organism evidence="3 4">
    <name type="scientific">Brassica cretica</name>
    <name type="common">Mustard</name>
    <dbReference type="NCBI Taxonomy" id="69181"/>
    <lineage>
        <taxon>Eukaryota</taxon>
        <taxon>Viridiplantae</taxon>
        <taxon>Streptophyta</taxon>
        <taxon>Embryophyta</taxon>
        <taxon>Tracheophyta</taxon>
        <taxon>Spermatophyta</taxon>
        <taxon>Magnoliopsida</taxon>
        <taxon>eudicotyledons</taxon>
        <taxon>Gunneridae</taxon>
        <taxon>Pentapetalae</taxon>
        <taxon>rosids</taxon>
        <taxon>malvids</taxon>
        <taxon>Brassicales</taxon>
        <taxon>Brassicaceae</taxon>
        <taxon>Brassiceae</taxon>
        <taxon>Brassica</taxon>
    </lineage>
</organism>
<evidence type="ECO:0000256" key="1">
    <source>
        <dbReference type="SAM" id="MobiDB-lite"/>
    </source>
</evidence>
<dbReference type="Proteomes" id="UP000266723">
    <property type="component" value="Unassembled WGS sequence"/>
</dbReference>
<evidence type="ECO:0000313" key="4">
    <source>
        <dbReference type="Proteomes" id="UP000266723"/>
    </source>
</evidence>
<dbReference type="EMBL" id="QGKV02000299">
    <property type="protein sequence ID" value="KAF3593609.1"/>
    <property type="molecule type" value="Genomic_DNA"/>
</dbReference>
<name>A0ABQ7E9C5_BRACR</name>
<feature type="region of interest" description="Disordered" evidence="1">
    <location>
        <begin position="66"/>
        <end position="116"/>
    </location>
</feature>
<protein>
    <recommendedName>
        <fullName evidence="2">Sof1-like protein domain-containing protein</fullName>
    </recommendedName>
</protein>
<gene>
    <name evidence="3" type="ORF">DY000_02027887</name>
</gene>
<proteinExistence type="predicted"/>
<feature type="compositionally biased region" description="Basic residues" evidence="1">
    <location>
        <begin position="95"/>
        <end position="105"/>
    </location>
</feature>
<evidence type="ECO:0000313" key="3">
    <source>
        <dbReference type="EMBL" id="KAF3593609.1"/>
    </source>
</evidence>
<accession>A0ABQ7E9C5</accession>
<feature type="domain" description="Sof1-like protein" evidence="2">
    <location>
        <begin position="73"/>
        <end position="121"/>
    </location>
</feature>
<sequence length="128" mass="14546">MRSMLLAIQSADITTLINPGPVTEHESTISEVGSVLAISSPRAFASFGFFLVEHMRIAMLLQNKQTNKEARTQHRHLPKPIYKAKTESRAMDNAKRRKDDRRKAHSAPGTVVTESHRTRRIIKEAEWI</sequence>
<comment type="caution">
    <text evidence="3">The sequence shown here is derived from an EMBL/GenBank/DDBJ whole genome shotgun (WGS) entry which is preliminary data.</text>
</comment>
<dbReference type="InterPro" id="IPR007287">
    <property type="entry name" value="Sof1"/>
</dbReference>
<keyword evidence="4" id="KW-1185">Reference proteome</keyword>